<evidence type="ECO:0000256" key="4">
    <source>
        <dbReference type="ARBA" id="ARBA00025707"/>
    </source>
</evidence>
<accession>A0A6C0HCI1</accession>
<dbReference type="InterPro" id="IPR013216">
    <property type="entry name" value="Methyltransf_11"/>
</dbReference>
<keyword evidence="2" id="KW-0489">Methyltransferase</keyword>
<proteinExistence type="predicted"/>
<reference evidence="6" key="1">
    <citation type="journal article" date="2020" name="Nature">
        <title>Giant virus diversity and host interactions through global metagenomics.</title>
        <authorList>
            <person name="Schulz F."/>
            <person name="Roux S."/>
            <person name="Paez-Espino D."/>
            <person name="Jungbluth S."/>
            <person name="Walsh D.A."/>
            <person name="Denef V.J."/>
            <person name="McMahon K.D."/>
            <person name="Konstantinidis K.T."/>
            <person name="Eloe-Fadrosh E.A."/>
            <person name="Kyrpides N.C."/>
            <person name="Woyke T."/>
        </authorList>
    </citation>
    <scope>NUCLEOTIDE SEQUENCE</scope>
    <source>
        <strain evidence="6">GVMAG-M-3300023179-91</strain>
    </source>
</reference>
<evidence type="ECO:0000313" key="6">
    <source>
        <dbReference type="EMBL" id="QHT78077.1"/>
    </source>
</evidence>
<dbReference type="Gene3D" id="3.40.50.150">
    <property type="entry name" value="Vaccinia Virus protein VP39"/>
    <property type="match status" value="1"/>
</dbReference>
<evidence type="ECO:0000256" key="1">
    <source>
        <dbReference type="ARBA" id="ARBA00005189"/>
    </source>
</evidence>
<comment type="pathway">
    <text evidence="1">Lipid metabolism.</text>
</comment>
<organism evidence="6">
    <name type="scientific">viral metagenome</name>
    <dbReference type="NCBI Taxonomy" id="1070528"/>
    <lineage>
        <taxon>unclassified sequences</taxon>
        <taxon>metagenomes</taxon>
        <taxon>organismal metagenomes</taxon>
    </lineage>
</organism>
<dbReference type="SUPFAM" id="SSF53335">
    <property type="entry name" value="S-adenosyl-L-methionine-dependent methyltransferases"/>
    <property type="match status" value="1"/>
</dbReference>
<protein>
    <recommendedName>
        <fullName evidence="5">Methyltransferase type 11 domain-containing protein</fullName>
    </recommendedName>
</protein>
<evidence type="ECO:0000256" key="3">
    <source>
        <dbReference type="ARBA" id="ARBA00022679"/>
    </source>
</evidence>
<evidence type="ECO:0000259" key="5">
    <source>
        <dbReference type="Pfam" id="PF08241"/>
    </source>
</evidence>
<evidence type="ECO:0000256" key="2">
    <source>
        <dbReference type="ARBA" id="ARBA00022603"/>
    </source>
</evidence>
<dbReference type="CDD" id="cd02440">
    <property type="entry name" value="AdoMet_MTases"/>
    <property type="match status" value="1"/>
</dbReference>
<comment type="pathway">
    <text evidence="4">Phospholipid metabolism.</text>
</comment>
<dbReference type="AlphaFoldDB" id="A0A6C0HCI1"/>
<sequence>MYFKSFKRPTTIEGFEQGDKFLLKTGDGIYDDFYSDIYDYLVYNNIKDSYEVGEIINKTLPSEESIILDVGSGTGHHVADLASKNYNVVGMDISPAMINKAKEFYPDYNFIVGDALKSDKFYPNSFTHILCLYFTIYYIKDKMLFFKNCMNWLKPGGYLVLHLVDRTMFDPILPPGNPLIMVSPQKYADKRITHTSVTFNDFKYEANFDLDEKTDVATFSEKFKFNNSGKVRKNEHTMYMPTSESIIQMAQEVGFLLEGQIDLIKVAYEYQYLYILVKPN</sequence>
<feature type="domain" description="Methyltransferase type 11" evidence="5">
    <location>
        <begin position="68"/>
        <end position="161"/>
    </location>
</feature>
<dbReference type="GO" id="GO:0032259">
    <property type="term" value="P:methylation"/>
    <property type="evidence" value="ECO:0007669"/>
    <property type="project" value="UniProtKB-KW"/>
</dbReference>
<dbReference type="GO" id="GO:0008757">
    <property type="term" value="F:S-adenosylmethionine-dependent methyltransferase activity"/>
    <property type="evidence" value="ECO:0007669"/>
    <property type="project" value="InterPro"/>
</dbReference>
<dbReference type="EMBL" id="MN739929">
    <property type="protein sequence ID" value="QHT78077.1"/>
    <property type="molecule type" value="Genomic_DNA"/>
</dbReference>
<keyword evidence="3" id="KW-0808">Transferase</keyword>
<dbReference type="PANTHER" id="PTHR44307">
    <property type="entry name" value="PHOSPHOETHANOLAMINE METHYLTRANSFERASE"/>
    <property type="match status" value="1"/>
</dbReference>
<dbReference type="InterPro" id="IPR029063">
    <property type="entry name" value="SAM-dependent_MTases_sf"/>
</dbReference>
<dbReference type="PANTHER" id="PTHR44307:SF2">
    <property type="entry name" value="PHOSPHOETHANOLAMINE METHYLTRANSFERASE ISOFORM X1"/>
    <property type="match status" value="1"/>
</dbReference>
<name>A0A6C0HCI1_9ZZZZ</name>
<dbReference type="Pfam" id="PF08241">
    <property type="entry name" value="Methyltransf_11"/>
    <property type="match status" value="1"/>
</dbReference>